<feature type="non-terminal residue" evidence="2">
    <location>
        <position position="167"/>
    </location>
</feature>
<evidence type="ECO:0000313" key="3">
    <source>
        <dbReference type="Proteomes" id="UP000613066"/>
    </source>
</evidence>
<dbReference type="PANTHER" id="PTHR12268:SF18">
    <property type="entry name" value="DYSTROTELIN"/>
    <property type="match status" value="1"/>
</dbReference>
<comment type="caution">
    <text evidence="2">The sequence shown here is derived from an EMBL/GenBank/DDBJ whole genome shotgun (WGS) entry which is preliminary data.</text>
</comment>
<dbReference type="EMBL" id="WBMW01000658">
    <property type="protein sequence ID" value="NXC38822.1"/>
    <property type="molecule type" value="Genomic_DNA"/>
</dbReference>
<sequence>VQQLSGMLKELFERARLEKPGQVDPRAAKFTLSLLEAMYDRSGRGYIKTRSAAAALVALSGDTLLAKYRAFFEFYAVPDGKKALITRSALRSLLTDLNQIPAIVGESCTVSCVEIATHSCFHGVLNSGIVEEKFLSWLRSRPALLQWLPTCYRLSATEMVFHHVRCR</sequence>
<reference evidence="2" key="1">
    <citation type="submission" date="2019-09" db="EMBL/GenBank/DDBJ databases">
        <title>Bird 10,000 Genomes (B10K) Project - Family phase.</title>
        <authorList>
            <person name="Zhang G."/>
        </authorList>
    </citation>
    <scope>NUCLEOTIDE SEQUENCE</scope>
    <source>
        <strain evidence="2">B10K-DU-001-08</strain>
        <tissue evidence="2">Muscle</tissue>
    </source>
</reference>
<name>A0A851NKL8_9GALL</name>
<dbReference type="GO" id="GO:0099536">
    <property type="term" value="P:synaptic signaling"/>
    <property type="evidence" value="ECO:0007669"/>
    <property type="project" value="TreeGrafter"/>
</dbReference>
<dbReference type="PANTHER" id="PTHR12268">
    <property type="entry name" value="E3 UBIQUITIN-PROTEIN LIGASE KCMF1"/>
    <property type="match status" value="1"/>
</dbReference>
<dbReference type="InterPro" id="IPR050774">
    <property type="entry name" value="KCMF1/Dystrophin"/>
</dbReference>
<proteinExistence type="predicted"/>
<keyword evidence="3" id="KW-1185">Reference proteome</keyword>
<protein>
    <submittedName>
        <fullName evidence="2">DYTN protein</fullName>
    </submittedName>
</protein>
<dbReference type="GO" id="GO:0005886">
    <property type="term" value="C:plasma membrane"/>
    <property type="evidence" value="ECO:0007669"/>
    <property type="project" value="TreeGrafter"/>
</dbReference>
<feature type="non-terminal residue" evidence="2">
    <location>
        <position position="1"/>
    </location>
</feature>
<gene>
    <name evidence="2" type="primary">Dytn</name>
    <name evidence="2" type="ORF">PENPIL_R12843</name>
</gene>
<evidence type="ECO:0000313" key="2">
    <source>
        <dbReference type="EMBL" id="NXC38822.1"/>
    </source>
</evidence>
<dbReference type="Proteomes" id="UP000613066">
    <property type="component" value="Unassembled WGS sequence"/>
</dbReference>
<dbReference type="InterPro" id="IPR011992">
    <property type="entry name" value="EF-hand-dom_pair"/>
</dbReference>
<evidence type="ECO:0000259" key="1">
    <source>
        <dbReference type="Pfam" id="PF09069"/>
    </source>
</evidence>
<dbReference type="OrthoDB" id="10014385at2759"/>
<dbReference type="Pfam" id="PF09069">
    <property type="entry name" value="EF-hand_3"/>
    <property type="match status" value="1"/>
</dbReference>
<dbReference type="AlphaFoldDB" id="A0A851NKL8"/>
<organism evidence="2 3">
    <name type="scientific">Penelope pileata</name>
    <dbReference type="NCBI Taxonomy" id="1118817"/>
    <lineage>
        <taxon>Eukaryota</taxon>
        <taxon>Metazoa</taxon>
        <taxon>Chordata</taxon>
        <taxon>Craniata</taxon>
        <taxon>Vertebrata</taxon>
        <taxon>Euteleostomi</taxon>
        <taxon>Archelosauria</taxon>
        <taxon>Archosauria</taxon>
        <taxon>Dinosauria</taxon>
        <taxon>Saurischia</taxon>
        <taxon>Theropoda</taxon>
        <taxon>Coelurosauria</taxon>
        <taxon>Aves</taxon>
        <taxon>Neognathae</taxon>
        <taxon>Galloanserae</taxon>
        <taxon>Galliformes</taxon>
        <taxon>Cracidae</taxon>
        <taxon>Penelope</taxon>
    </lineage>
</organism>
<accession>A0A851NKL8</accession>
<dbReference type="InterPro" id="IPR015154">
    <property type="entry name" value="EF-hand_dom_typ2"/>
</dbReference>
<feature type="domain" description="EF-hand" evidence="1">
    <location>
        <begin position="65"/>
        <end position="154"/>
    </location>
</feature>
<dbReference type="Gene3D" id="1.10.238.10">
    <property type="entry name" value="EF-hand"/>
    <property type="match status" value="1"/>
</dbReference>
<dbReference type="GO" id="GO:0045202">
    <property type="term" value="C:synapse"/>
    <property type="evidence" value="ECO:0007669"/>
    <property type="project" value="GOC"/>
</dbReference>
<dbReference type="SUPFAM" id="SSF47473">
    <property type="entry name" value="EF-hand"/>
    <property type="match status" value="2"/>
</dbReference>